<evidence type="ECO:0000313" key="4">
    <source>
        <dbReference type="Proteomes" id="UP001152759"/>
    </source>
</evidence>
<dbReference type="GO" id="GO:0061512">
    <property type="term" value="P:protein localization to cilium"/>
    <property type="evidence" value="ECO:0007669"/>
    <property type="project" value="TreeGrafter"/>
</dbReference>
<dbReference type="Proteomes" id="UP001152759">
    <property type="component" value="Chromosome 6"/>
</dbReference>
<dbReference type="GO" id="GO:0005113">
    <property type="term" value="F:patched binding"/>
    <property type="evidence" value="ECO:0007669"/>
    <property type="project" value="TreeGrafter"/>
</dbReference>
<reference evidence="3" key="1">
    <citation type="submission" date="2021-12" db="EMBL/GenBank/DDBJ databases">
        <authorList>
            <person name="King R."/>
        </authorList>
    </citation>
    <scope>NUCLEOTIDE SEQUENCE</scope>
</reference>
<organism evidence="3 4">
    <name type="scientific">Bemisia tabaci</name>
    <name type="common">Sweetpotato whitefly</name>
    <name type="synonym">Aleurodes tabaci</name>
    <dbReference type="NCBI Taxonomy" id="7038"/>
    <lineage>
        <taxon>Eukaryota</taxon>
        <taxon>Metazoa</taxon>
        <taxon>Ecdysozoa</taxon>
        <taxon>Arthropoda</taxon>
        <taxon>Hexapoda</taxon>
        <taxon>Insecta</taxon>
        <taxon>Pterygota</taxon>
        <taxon>Neoptera</taxon>
        <taxon>Paraneoptera</taxon>
        <taxon>Hemiptera</taxon>
        <taxon>Sternorrhyncha</taxon>
        <taxon>Aleyrodoidea</taxon>
        <taxon>Aleyrodidae</taxon>
        <taxon>Aleyrodinae</taxon>
        <taxon>Bemisia</taxon>
    </lineage>
</organism>
<evidence type="ECO:0008006" key="5">
    <source>
        <dbReference type="Google" id="ProtNLM"/>
    </source>
</evidence>
<evidence type="ECO:0000259" key="2">
    <source>
        <dbReference type="Pfam" id="PF23304"/>
    </source>
</evidence>
<feature type="domain" description="Bardet-Biedl syndrome 1 protein GAE" evidence="2">
    <location>
        <begin position="481"/>
        <end position="577"/>
    </location>
</feature>
<proteinExistence type="predicted"/>
<dbReference type="InterPro" id="IPR036322">
    <property type="entry name" value="WD40_repeat_dom_sf"/>
</dbReference>
<dbReference type="GO" id="GO:0005119">
    <property type="term" value="F:smoothened binding"/>
    <property type="evidence" value="ECO:0007669"/>
    <property type="project" value="TreeGrafter"/>
</dbReference>
<dbReference type="EMBL" id="OU963867">
    <property type="protein sequence ID" value="CAH0773929.1"/>
    <property type="molecule type" value="Genomic_DNA"/>
</dbReference>
<dbReference type="InterPro" id="IPR056419">
    <property type="entry name" value="GAE_BBS1"/>
</dbReference>
<protein>
    <recommendedName>
        <fullName evidence="5">Bardet-Biedl syndrome 1</fullName>
    </recommendedName>
</protein>
<accession>A0A9P0G4I1</accession>
<dbReference type="SUPFAM" id="SSF50978">
    <property type="entry name" value="WD40 repeat-like"/>
    <property type="match status" value="1"/>
</dbReference>
<dbReference type="Pfam" id="PF23304">
    <property type="entry name" value="GAE_BBS1"/>
    <property type="match status" value="1"/>
</dbReference>
<dbReference type="InterPro" id="IPR028784">
    <property type="entry name" value="BBS1"/>
</dbReference>
<evidence type="ECO:0000313" key="3">
    <source>
        <dbReference type="EMBL" id="CAH0773929.1"/>
    </source>
</evidence>
<name>A0A9P0G4I1_BEMTA</name>
<sequence>MSGFSSRTLQFQQPWIDAFSDSNLALNTLPSCIALADLQDDADSKLIVGAFDETYTDAKLKIFKGTTQYGEVKLPGTPSAIQTFYSDLNKTKIPGIGVASGPNIYVYKNLRPYFKFTVPPQSEVNSLEADIWQQKCDATQLTKLLEDLKMELGFTNLSPASQKLLLLEPHLREQFVQTRGQLALGLRRKTTITCMTSIPKYSTDDEKSISCLVFATECAKLYFLDIQAFTILNEFSMPGIASHLAISGLYVVSYVVIFTTRNGCLYTMNEKKTECIASFSAPSIGLVLQGDFIMTALMDSTLHCFTIQGMKQWSVELPGIPITLASIPIMSLSLKLVAVSCRFRDEKTSHLFFYSGPQLMHSIATPQPVSAIIFGPYGQGESALITISTRGSLNIRLLKRTAQFGCGERAGILALPPPNSQIKLNVPKKSKLLVEQTIREREQKIEIYEQWKRSWLHLNVMTCEEYLKALQSSAVSQNNSLKLTAQVLGLGPHLKIQVFLQNLSKKEAFTSLTVVFHYNKSVFKMDSPSRQVPMLVPNYECCVESYIVCEMSVSSNVTVLVFDEQLRLSAFINIPACNCICSSQ</sequence>
<dbReference type="Pfam" id="PF14779">
    <property type="entry name" value="BBS1"/>
    <property type="match status" value="1"/>
</dbReference>
<feature type="domain" description="Bardet-Biedl syndrome 1 N-terminal" evidence="1">
    <location>
        <begin position="15"/>
        <end position="268"/>
    </location>
</feature>
<dbReference type="AlphaFoldDB" id="A0A9P0G4I1"/>
<dbReference type="InterPro" id="IPR032728">
    <property type="entry name" value="BBS1_N"/>
</dbReference>
<evidence type="ECO:0000259" key="1">
    <source>
        <dbReference type="Pfam" id="PF14779"/>
    </source>
</evidence>
<dbReference type="PANTHER" id="PTHR20870">
    <property type="entry name" value="BARDET-BIEDL SYNDROME 1 PROTEIN"/>
    <property type="match status" value="1"/>
</dbReference>
<dbReference type="GO" id="GO:0005930">
    <property type="term" value="C:axoneme"/>
    <property type="evidence" value="ECO:0007669"/>
    <property type="project" value="TreeGrafter"/>
</dbReference>
<gene>
    <name evidence="3" type="ORF">BEMITA_LOCUS10354</name>
</gene>
<dbReference type="GO" id="GO:1905515">
    <property type="term" value="P:non-motile cilium assembly"/>
    <property type="evidence" value="ECO:0007669"/>
    <property type="project" value="InterPro"/>
</dbReference>
<dbReference type="PANTHER" id="PTHR20870:SF0">
    <property type="entry name" value="BARDET-BIEDL SYNDROME 1 PROTEIN"/>
    <property type="match status" value="1"/>
</dbReference>
<keyword evidence="4" id="KW-1185">Reference proteome</keyword>
<dbReference type="GO" id="GO:0034464">
    <property type="term" value="C:BBSome"/>
    <property type="evidence" value="ECO:0007669"/>
    <property type="project" value="InterPro"/>
</dbReference>
<dbReference type="GO" id="GO:0005813">
    <property type="term" value="C:centrosome"/>
    <property type="evidence" value="ECO:0007669"/>
    <property type="project" value="TreeGrafter"/>
</dbReference>